<feature type="compositionally biased region" description="Basic and acidic residues" evidence="1">
    <location>
        <begin position="167"/>
        <end position="208"/>
    </location>
</feature>
<comment type="caution">
    <text evidence="2">The sequence shown here is derived from an EMBL/GenBank/DDBJ whole genome shotgun (WGS) entry which is preliminary data.</text>
</comment>
<gene>
    <name evidence="2" type="ORF">GCM10017577_69680</name>
</gene>
<dbReference type="EMBL" id="BSFQ01000056">
    <property type="protein sequence ID" value="GLL15814.1"/>
    <property type="molecule type" value="Genomic_DNA"/>
</dbReference>
<feature type="compositionally biased region" description="Basic and acidic residues" evidence="1">
    <location>
        <begin position="94"/>
        <end position="107"/>
    </location>
</feature>
<feature type="compositionally biased region" description="Basic and acidic residues" evidence="1">
    <location>
        <begin position="230"/>
        <end position="249"/>
    </location>
</feature>
<name>A0A9W6P0V7_9PSEU</name>
<reference evidence="2" key="1">
    <citation type="journal article" date="2014" name="Int. J. Syst. Evol. Microbiol.">
        <title>Complete genome sequence of Corynebacterium casei LMG S-19264T (=DSM 44701T), isolated from a smear-ripened cheese.</title>
        <authorList>
            <consortium name="US DOE Joint Genome Institute (JGI-PGF)"/>
            <person name="Walter F."/>
            <person name="Albersmeier A."/>
            <person name="Kalinowski J."/>
            <person name="Ruckert C."/>
        </authorList>
    </citation>
    <scope>NUCLEOTIDE SEQUENCE</scope>
    <source>
        <strain evidence="2">VKM Ac-1069</strain>
    </source>
</reference>
<feature type="region of interest" description="Disordered" evidence="1">
    <location>
        <begin position="1"/>
        <end position="271"/>
    </location>
</feature>
<feature type="compositionally biased region" description="Low complexity" evidence="1">
    <location>
        <begin position="156"/>
        <end position="166"/>
    </location>
</feature>
<proteinExistence type="predicted"/>
<feature type="compositionally biased region" description="Polar residues" evidence="1">
    <location>
        <begin position="254"/>
        <end position="264"/>
    </location>
</feature>
<feature type="compositionally biased region" description="Basic and acidic residues" evidence="1">
    <location>
        <begin position="137"/>
        <end position="151"/>
    </location>
</feature>
<organism evidence="2 3">
    <name type="scientific">Pseudonocardia halophobica</name>
    <dbReference type="NCBI Taxonomy" id="29401"/>
    <lineage>
        <taxon>Bacteria</taxon>
        <taxon>Bacillati</taxon>
        <taxon>Actinomycetota</taxon>
        <taxon>Actinomycetes</taxon>
        <taxon>Pseudonocardiales</taxon>
        <taxon>Pseudonocardiaceae</taxon>
        <taxon>Pseudonocardia</taxon>
    </lineage>
</organism>
<accession>A0A9W6P0V7</accession>
<evidence type="ECO:0000313" key="2">
    <source>
        <dbReference type="EMBL" id="GLL15814.1"/>
    </source>
</evidence>
<protein>
    <submittedName>
        <fullName evidence="2">Uncharacterized protein</fullName>
    </submittedName>
</protein>
<evidence type="ECO:0000256" key="1">
    <source>
        <dbReference type="SAM" id="MobiDB-lite"/>
    </source>
</evidence>
<feature type="compositionally biased region" description="Basic and acidic residues" evidence="1">
    <location>
        <begin position="1"/>
        <end position="85"/>
    </location>
</feature>
<feature type="compositionally biased region" description="Gly residues" evidence="1">
    <location>
        <begin position="124"/>
        <end position="134"/>
    </location>
</feature>
<sequence length="351" mass="37613">MSEHVGHERQGGRSTDETRGERLMDKLDPRTADGSGHADDRHDDRSFLDKVLGREPGQHGEHGHEGRGAAQEDRGGVGTRERGYDTGEGAPMPRGHDEHLPQDRGRGDLGPGDDPDGGLRGRDAGGTGGIGDTAGTGHRDVRSDEGARTVDLRSGATDATSDATSDAPRDTGQDRARDMGGDTGDMRHDPGRDMGDMRGDARGGHDTAVHGSGVPDERMPGDEGGGGLREAGRHEGHHDAQGEGGRSRAESMGAPTQETDSSGHATLVPQDRSAEYLRRWETLKAGFVDEPRGAVRDANALVGEVLDELEALFKRQRSELERDLNNESASTEDLRLALGRYRSFFDRLLTI</sequence>
<dbReference type="AlphaFoldDB" id="A0A9W6P0V7"/>
<dbReference type="Proteomes" id="UP001143463">
    <property type="component" value="Unassembled WGS sequence"/>
</dbReference>
<keyword evidence="3" id="KW-1185">Reference proteome</keyword>
<evidence type="ECO:0000313" key="3">
    <source>
        <dbReference type="Proteomes" id="UP001143463"/>
    </source>
</evidence>
<reference evidence="2" key="2">
    <citation type="submission" date="2023-01" db="EMBL/GenBank/DDBJ databases">
        <authorList>
            <person name="Sun Q."/>
            <person name="Evtushenko L."/>
        </authorList>
    </citation>
    <scope>NUCLEOTIDE SEQUENCE</scope>
    <source>
        <strain evidence="2">VKM Ac-1069</strain>
    </source>
</reference>
<dbReference type="RefSeq" id="WP_051737252.1">
    <property type="nucleotide sequence ID" value="NZ_BAAAUZ010000067.1"/>
</dbReference>